<protein>
    <submittedName>
        <fullName evidence="7">TetR/AcrR family transcriptional regulator</fullName>
    </submittedName>
</protein>
<dbReference type="Gene3D" id="1.10.357.10">
    <property type="entry name" value="Tetracycline Repressor, domain 2"/>
    <property type="match status" value="1"/>
</dbReference>
<keyword evidence="8" id="KW-1185">Reference proteome</keyword>
<evidence type="ECO:0000256" key="1">
    <source>
        <dbReference type="ARBA" id="ARBA00022491"/>
    </source>
</evidence>
<dbReference type="EMBL" id="BAAAHE010000007">
    <property type="protein sequence ID" value="GAA0607905.1"/>
    <property type="molecule type" value="Genomic_DNA"/>
</dbReference>
<keyword evidence="2" id="KW-0805">Transcription regulation</keyword>
<dbReference type="PRINTS" id="PR00455">
    <property type="entry name" value="HTHTETR"/>
</dbReference>
<name>A0ABP3RCH0_9ACTN</name>
<dbReference type="PANTHER" id="PTHR30055:SF175">
    <property type="entry name" value="HTH-TYPE TRANSCRIPTIONAL REPRESSOR KSTR2"/>
    <property type="match status" value="1"/>
</dbReference>
<dbReference type="RefSeq" id="WP_344601705.1">
    <property type="nucleotide sequence ID" value="NZ_BAAAHE010000007.1"/>
</dbReference>
<gene>
    <name evidence="7" type="ORF">GCM10009547_07310</name>
</gene>
<proteinExistence type="predicted"/>
<dbReference type="SUPFAM" id="SSF46689">
    <property type="entry name" value="Homeodomain-like"/>
    <property type="match status" value="1"/>
</dbReference>
<evidence type="ECO:0000259" key="6">
    <source>
        <dbReference type="PROSITE" id="PS50977"/>
    </source>
</evidence>
<evidence type="ECO:0000256" key="5">
    <source>
        <dbReference type="PROSITE-ProRule" id="PRU00335"/>
    </source>
</evidence>
<dbReference type="InterPro" id="IPR009057">
    <property type="entry name" value="Homeodomain-like_sf"/>
</dbReference>
<accession>A0ABP3RCH0</accession>
<evidence type="ECO:0000256" key="2">
    <source>
        <dbReference type="ARBA" id="ARBA00023015"/>
    </source>
</evidence>
<feature type="domain" description="HTH tetR-type" evidence="6">
    <location>
        <begin position="22"/>
        <end position="81"/>
    </location>
</feature>
<dbReference type="PANTHER" id="PTHR30055">
    <property type="entry name" value="HTH-TYPE TRANSCRIPTIONAL REGULATOR RUTR"/>
    <property type="match status" value="1"/>
</dbReference>
<dbReference type="Proteomes" id="UP001500957">
    <property type="component" value="Unassembled WGS sequence"/>
</dbReference>
<comment type="caution">
    <text evidence="7">The sequence shown here is derived from an EMBL/GenBank/DDBJ whole genome shotgun (WGS) entry which is preliminary data.</text>
</comment>
<dbReference type="InterPro" id="IPR050109">
    <property type="entry name" value="HTH-type_TetR-like_transc_reg"/>
</dbReference>
<dbReference type="SUPFAM" id="SSF48498">
    <property type="entry name" value="Tetracyclin repressor-like, C-terminal domain"/>
    <property type="match status" value="1"/>
</dbReference>
<evidence type="ECO:0000313" key="7">
    <source>
        <dbReference type="EMBL" id="GAA0607905.1"/>
    </source>
</evidence>
<evidence type="ECO:0000256" key="4">
    <source>
        <dbReference type="ARBA" id="ARBA00023163"/>
    </source>
</evidence>
<organism evidence="7 8">
    <name type="scientific">Sporichthya brevicatena</name>
    <dbReference type="NCBI Taxonomy" id="171442"/>
    <lineage>
        <taxon>Bacteria</taxon>
        <taxon>Bacillati</taxon>
        <taxon>Actinomycetota</taxon>
        <taxon>Actinomycetes</taxon>
        <taxon>Sporichthyales</taxon>
        <taxon>Sporichthyaceae</taxon>
        <taxon>Sporichthya</taxon>
    </lineage>
</organism>
<evidence type="ECO:0000313" key="8">
    <source>
        <dbReference type="Proteomes" id="UP001500957"/>
    </source>
</evidence>
<dbReference type="Gene3D" id="1.10.10.60">
    <property type="entry name" value="Homeodomain-like"/>
    <property type="match status" value="1"/>
</dbReference>
<dbReference type="Pfam" id="PF00440">
    <property type="entry name" value="TetR_N"/>
    <property type="match status" value="1"/>
</dbReference>
<evidence type="ECO:0000256" key="3">
    <source>
        <dbReference type="ARBA" id="ARBA00023125"/>
    </source>
</evidence>
<dbReference type="PROSITE" id="PS50977">
    <property type="entry name" value="HTH_TETR_2"/>
    <property type="match status" value="1"/>
</dbReference>
<dbReference type="InterPro" id="IPR036271">
    <property type="entry name" value="Tet_transcr_reg_TetR-rel_C_sf"/>
</dbReference>
<keyword evidence="1" id="KW-0678">Repressor</keyword>
<dbReference type="InterPro" id="IPR001647">
    <property type="entry name" value="HTH_TetR"/>
</dbReference>
<keyword evidence="4" id="KW-0804">Transcription</keyword>
<reference evidence="8" key="1">
    <citation type="journal article" date="2019" name="Int. J. Syst. Evol. Microbiol.">
        <title>The Global Catalogue of Microorganisms (GCM) 10K type strain sequencing project: providing services to taxonomists for standard genome sequencing and annotation.</title>
        <authorList>
            <consortium name="The Broad Institute Genomics Platform"/>
            <consortium name="The Broad Institute Genome Sequencing Center for Infectious Disease"/>
            <person name="Wu L."/>
            <person name="Ma J."/>
        </authorList>
    </citation>
    <scope>NUCLEOTIDE SEQUENCE [LARGE SCALE GENOMIC DNA]</scope>
    <source>
        <strain evidence="8">JCM 10671</strain>
    </source>
</reference>
<dbReference type="InterPro" id="IPR041490">
    <property type="entry name" value="KstR2_TetR_C"/>
</dbReference>
<dbReference type="Pfam" id="PF17932">
    <property type="entry name" value="TetR_C_24"/>
    <property type="match status" value="1"/>
</dbReference>
<feature type="DNA-binding region" description="H-T-H motif" evidence="5">
    <location>
        <begin position="44"/>
        <end position="63"/>
    </location>
</feature>
<keyword evidence="3 5" id="KW-0238">DNA-binding</keyword>
<sequence length="213" mass="24411">MGRSAIEARRRAALEEGNVGYLARRQEIIQAAKNVFRERGFEATLRDVAEVLGTDRASLYYYVGSKDELLQEIVREALARDIAAAKAVQKSKASTPDKIRELILSMVKSYSDNYPHMNVNTEDLRRYSHEKSDWAVEVITQTREYEAIVMSILNKGRTEKTLRRDLPVNVSALALFGMINWMHRWYRPTYPVAPEEIARTFAEIYLSGYAATE</sequence>